<organism evidence="2">
    <name type="scientific">marine sediment metagenome</name>
    <dbReference type="NCBI Taxonomy" id="412755"/>
    <lineage>
        <taxon>unclassified sequences</taxon>
        <taxon>metagenomes</taxon>
        <taxon>ecological metagenomes</taxon>
    </lineage>
</organism>
<feature type="non-terminal residue" evidence="2">
    <location>
        <position position="1"/>
    </location>
</feature>
<evidence type="ECO:0000256" key="1">
    <source>
        <dbReference type="ARBA" id="ARBA00022649"/>
    </source>
</evidence>
<dbReference type="SUPFAM" id="SSF143011">
    <property type="entry name" value="RelE-like"/>
    <property type="match status" value="1"/>
</dbReference>
<comment type="caution">
    <text evidence="2">The sequence shown here is derived from an EMBL/GenBank/DDBJ whole genome shotgun (WGS) entry which is preliminary data.</text>
</comment>
<sequence length="109" mass="12567">KLKRVERGMAYTIEFAESVKDHFRHLSANQRVTLLDAIEKQLIHEPLKETRNRKVLRPNPLAPWELRVGDLRVFYEPGTGEDNEKIIKILAVGRKEGNRLIIGGKVVEL</sequence>
<evidence type="ECO:0000313" key="2">
    <source>
        <dbReference type="EMBL" id="GAG02605.1"/>
    </source>
</evidence>
<gene>
    <name evidence="2" type="ORF">S01H1_34301</name>
</gene>
<name>X0UAN4_9ZZZZ</name>
<reference evidence="2" key="1">
    <citation type="journal article" date="2014" name="Front. Microbiol.">
        <title>High frequency of phylogenetically diverse reductive dehalogenase-homologous genes in deep subseafloor sedimentary metagenomes.</title>
        <authorList>
            <person name="Kawai M."/>
            <person name="Futagami T."/>
            <person name="Toyoda A."/>
            <person name="Takaki Y."/>
            <person name="Nishi S."/>
            <person name="Hori S."/>
            <person name="Arai W."/>
            <person name="Tsubouchi T."/>
            <person name="Morono Y."/>
            <person name="Uchiyama I."/>
            <person name="Ito T."/>
            <person name="Fujiyama A."/>
            <person name="Inagaki F."/>
            <person name="Takami H."/>
        </authorList>
    </citation>
    <scope>NUCLEOTIDE SEQUENCE</scope>
    <source>
        <strain evidence="2">Expedition CK06-06</strain>
    </source>
</reference>
<dbReference type="AlphaFoldDB" id="X0UAN4"/>
<dbReference type="InterPro" id="IPR035093">
    <property type="entry name" value="RelE/ParE_toxin_dom_sf"/>
</dbReference>
<protein>
    <recommendedName>
        <fullName evidence="3">Type II toxin-antitoxin system RelE/ParE family toxin</fullName>
    </recommendedName>
</protein>
<dbReference type="Gene3D" id="3.30.2310.20">
    <property type="entry name" value="RelE-like"/>
    <property type="match status" value="1"/>
</dbReference>
<proteinExistence type="predicted"/>
<keyword evidence="1" id="KW-1277">Toxin-antitoxin system</keyword>
<evidence type="ECO:0008006" key="3">
    <source>
        <dbReference type="Google" id="ProtNLM"/>
    </source>
</evidence>
<dbReference type="Pfam" id="PF05016">
    <property type="entry name" value="ParE_toxin"/>
    <property type="match status" value="1"/>
</dbReference>
<dbReference type="EMBL" id="BARS01021352">
    <property type="protein sequence ID" value="GAG02605.1"/>
    <property type="molecule type" value="Genomic_DNA"/>
</dbReference>
<dbReference type="InterPro" id="IPR007712">
    <property type="entry name" value="RelE/ParE_toxin"/>
</dbReference>
<accession>X0UAN4</accession>